<keyword evidence="3" id="KW-1185">Reference proteome</keyword>
<reference evidence="2" key="1">
    <citation type="submission" date="2023-03" db="EMBL/GenBank/DDBJ databases">
        <title>Massive genome expansion in bonnet fungi (Mycena s.s.) driven by repeated elements and novel gene families across ecological guilds.</title>
        <authorList>
            <consortium name="Lawrence Berkeley National Laboratory"/>
            <person name="Harder C.B."/>
            <person name="Miyauchi S."/>
            <person name="Viragh M."/>
            <person name="Kuo A."/>
            <person name="Thoen E."/>
            <person name="Andreopoulos B."/>
            <person name="Lu D."/>
            <person name="Skrede I."/>
            <person name="Drula E."/>
            <person name="Henrissat B."/>
            <person name="Morin E."/>
            <person name="Kohler A."/>
            <person name="Barry K."/>
            <person name="LaButti K."/>
            <person name="Morin E."/>
            <person name="Salamov A."/>
            <person name="Lipzen A."/>
            <person name="Mereny Z."/>
            <person name="Hegedus B."/>
            <person name="Baldrian P."/>
            <person name="Stursova M."/>
            <person name="Weitz H."/>
            <person name="Taylor A."/>
            <person name="Grigoriev I.V."/>
            <person name="Nagy L.G."/>
            <person name="Martin F."/>
            <person name="Kauserud H."/>
        </authorList>
    </citation>
    <scope>NUCLEOTIDE SEQUENCE</scope>
    <source>
        <strain evidence="2">CBHHK200</strain>
    </source>
</reference>
<comment type="caution">
    <text evidence="2">The sequence shown here is derived from an EMBL/GenBank/DDBJ whole genome shotgun (WGS) entry which is preliminary data.</text>
</comment>
<evidence type="ECO:0000313" key="3">
    <source>
        <dbReference type="Proteomes" id="UP001218188"/>
    </source>
</evidence>
<evidence type="ECO:0000313" key="2">
    <source>
        <dbReference type="EMBL" id="KAJ7023900.1"/>
    </source>
</evidence>
<organism evidence="2 3">
    <name type="scientific">Mycena alexandri</name>
    <dbReference type="NCBI Taxonomy" id="1745969"/>
    <lineage>
        <taxon>Eukaryota</taxon>
        <taxon>Fungi</taxon>
        <taxon>Dikarya</taxon>
        <taxon>Basidiomycota</taxon>
        <taxon>Agaricomycotina</taxon>
        <taxon>Agaricomycetes</taxon>
        <taxon>Agaricomycetidae</taxon>
        <taxon>Agaricales</taxon>
        <taxon>Marasmiineae</taxon>
        <taxon>Mycenaceae</taxon>
        <taxon>Mycena</taxon>
    </lineage>
</organism>
<protein>
    <submittedName>
        <fullName evidence="2">Chaperonin 10-like protein</fullName>
    </submittedName>
</protein>
<dbReference type="AlphaFoldDB" id="A0AAD6WT29"/>
<name>A0AAD6WT29_9AGAR</name>
<dbReference type="EMBL" id="JARJCM010000179">
    <property type="protein sequence ID" value="KAJ7023900.1"/>
    <property type="molecule type" value="Genomic_DNA"/>
</dbReference>
<proteinExistence type="predicted"/>
<dbReference type="InterPro" id="IPR052711">
    <property type="entry name" value="Zinc_ADH-like"/>
</dbReference>
<dbReference type="InterPro" id="IPR011032">
    <property type="entry name" value="GroES-like_sf"/>
</dbReference>
<feature type="domain" description="Alcohol dehydrogenase-like N-terminal" evidence="1">
    <location>
        <begin position="33"/>
        <end position="97"/>
    </location>
</feature>
<dbReference type="InterPro" id="IPR013154">
    <property type="entry name" value="ADH-like_N"/>
</dbReference>
<evidence type="ECO:0000259" key="1">
    <source>
        <dbReference type="Pfam" id="PF08240"/>
    </source>
</evidence>
<dbReference type="SUPFAM" id="SSF50129">
    <property type="entry name" value="GroES-like"/>
    <property type="match status" value="1"/>
</dbReference>
<dbReference type="Gene3D" id="3.90.180.10">
    <property type="entry name" value="Medium-chain alcohol dehydrogenases, catalytic domain"/>
    <property type="match status" value="1"/>
</dbReference>
<sequence>MSIPTTARQYSFPELGSYNNLVVQDVPVAAPRANEVLVKTHAVSLQFRDLLVASGAYANSQVFPSNLVPYSDMAGVIAVGEDVKQWKRGDRVSANFLLDRIYEEHNADIIASALGASTIPLLNQKPTPLSQSLVAIPDHLSYEEASTLP</sequence>
<dbReference type="PANTHER" id="PTHR45033">
    <property type="match status" value="1"/>
</dbReference>
<accession>A0AAD6WT29</accession>
<gene>
    <name evidence="2" type="ORF">C8F04DRAFT_1270900</name>
</gene>
<dbReference type="Proteomes" id="UP001218188">
    <property type="component" value="Unassembled WGS sequence"/>
</dbReference>
<dbReference type="PANTHER" id="PTHR45033:SF2">
    <property type="entry name" value="ZINC-TYPE ALCOHOL DEHYDROGENASE-LIKE PROTEIN C1773.06C"/>
    <property type="match status" value="1"/>
</dbReference>
<dbReference type="Pfam" id="PF08240">
    <property type="entry name" value="ADH_N"/>
    <property type="match status" value="1"/>
</dbReference>